<dbReference type="SUPFAM" id="SSF57701">
    <property type="entry name" value="Zn2/Cys6 DNA-binding domain"/>
    <property type="match status" value="1"/>
</dbReference>
<evidence type="ECO:0000256" key="2">
    <source>
        <dbReference type="SAM" id="MobiDB-lite"/>
    </source>
</evidence>
<evidence type="ECO:0000256" key="1">
    <source>
        <dbReference type="ARBA" id="ARBA00023242"/>
    </source>
</evidence>
<dbReference type="Proteomes" id="UP000800200">
    <property type="component" value="Unassembled WGS sequence"/>
</dbReference>
<dbReference type="AlphaFoldDB" id="A0A6A6DZZ4"/>
<organism evidence="4 5">
    <name type="scientific">Zopfia rhizophila CBS 207.26</name>
    <dbReference type="NCBI Taxonomy" id="1314779"/>
    <lineage>
        <taxon>Eukaryota</taxon>
        <taxon>Fungi</taxon>
        <taxon>Dikarya</taxon>
        <taxon>Ascomycota</taxon>
        <taxon>Pezizomycotina</taxon>
        <taxon>Dothideomycetes</taxon>
        <taxon>Dothideomycetes incertae sedis</taxon>
        <taxon>Zopfiaceae</taxon>
        <taxon>Zopfia</taxon>
    </lineage>
</organism>
<name>A0A6A6DZZ4_9PEZI</name>
<dbReference type="EMBL" id="ML994640">
    <property type="protein sequence ID" value="KAF2183869.1"/>
    <property type="molecule type" value="Genomic_DNA"/>
</dbReference>
<dbReference type="GO" id="GO:0008270">
    <property type="term" value="F:zinc ion binding"/>
    <property type="evidence" value="ECO:0007669"/>
    <property type="project" value="InterPro"/>
</dbReference>
<accession>A0A6A6DZZ4</accession>
<gene>
    <name evidence="4" type="ORF">K469DRAFT_710248</name>
</gene>
<dbReference type="Pfam" id="PF00172">
    <property type="entry name" value="Zn_clus"/>
    <property type="match status" value="1"/>
</dbReference>
<evidence type="ECO:0000313" key="5">
    <source>
        <dbReference type="Proteomes" id="UP000800200"/>
    </source>
</evidence>
<dbReference type="SMART" id="SM00066">
    <property type="entry name" value="GAL4"/>
    <property type="match status" value="1"/>
</dbReference>
<proteinExistence type="predicted"/>
<feature type="region of interest" description="Disordered" evidence="2">
    <location>
        <begin position="580"/>
        <end position="604"/>
    </location>
</feature>
<dbReference type="OrthoDB" id="5386330at2759"/>
<dbReference type="PANTHER" id="PTHR38111">
    <property type="entry name" value="ZN(2)-C6 FUNGAL-TYPE DOMAIN-CONTAINING PROTEIN-RELATED"/>
    <property type="match status" value="1"/>
</dbReference>
<dbReference type="InterPro" id="IPR021858">
    <property type="entry name" value="Fun_TF"/>
</dbReference>
<feature type="compositionally biased region" description="Low complexity" evidence="2">
    <location>
        <begin position="1"/>
        <end position="11"/>
    </location>
</feature>
<evidence type="ECO:0000313" key="4">
    <source>
        <dbReference type="EMBL" id="KAF2183869.1"/>
    </source>
</evidence>
<reference evidence="4" key="1">
    <citation type="journal article" date="2020" name="Stud. Mycol.">
        <title>101 Dothideomycetes genomes: a test case for predicting lifestyles and emergence of pathogens.</title>
        <authorList>
            <person name="Haridas S."/>
            <person name="Albert R."/>
            <person name="Binder M."/>
            <person name="Bloem J."/>
            <person name="Labutti K."/>
            <person name="Salamov A."/>
            <person name="Andreopoulos B."/>
            <person name="Baker S."/>
            <person name="Barry K."/>
            <person name="Bills G."/>
            <person name="Bluhm B."/>
            <person name="Cannon C."/>
            <person name="Castanera R."/>
            <person name="Culley D."/>
            <person name="Daum C."/>
            <person name="Ezra D."/>
            <person name="Gonzalez J."/>
            <person name="Henrissat B."/>
            <person name="Kuo A."/>
            <person name="Liang C."/>
            <person name="Lipzen A."/>
            <person name="Lutzoni F."/>
            <person name="Magnuson J."/>
            <person name="Mondo S."/>
            <person name="Nolan M."/>
            <person name="Ohm R."/>
            <person name="Pangilinan J."/>
            <person name="Park H.-J."/>
            <person name="Ramirez L."/>
            <person name="Alfaro M."/>
            <person name="Sun H."/>
            <person name="Tritt A."/>
            <person name="Yoshinaga Y."/>
            <person name="Zwiers L.-H."/>
            <person name="Turgeon B."/>
            <person name="Goodwin S."/>
            <person name="Spatafora J."/>
            <person name="Crous P."/>
            <person name="Grigoriev I."/>
        </authorList>
    </citation>
    <scope>NUCLEOTIDE SEQUENCE</scope>
    <source>
        <strain evidence="4">CBS 207.26</strain>
    </source>
</reference>
<protein>
    <recommendedName>
        <fullName evidence="3">Zn(2)-C6 fungal-type domain-containing protein</fullName>
    </recommendedName>
</protein>
<dbReference type="PROSITE" id="PS50048">
    <property type="entry name" value="ZN2_CY6_FUNGAL_2"/>
    <property type="match status" value="1"/>
</dbReference>
<dbReference type="PANTHER" id="PTHR38111:SF9">
    <property type="entry name" value="ZN(2)-C6 FUNGAL-TYPE DOMAIN-CONTAINING PROTEIN"/>
    <property type="match status" value="1"/>
</dbReference>
<dbReference type="CDD" id="cd00067">
    <property type="entry name" value="GAL4"/>
    <property type="match status" value="1"/>
</dbReference>
<dbReference type="InterPro" id="IPR001138">
    <property type="entry name" value="Zn2Cys6_DnaBD"/>
</dbReference>
<dbReference type="InterPro" id="IPR053178">
    <property type="entry name" value="Osmoadaptation_assoc"/>
</dbReference>
<dbReference type="Pfam" id="PF11951">
    <property type="entry name" value="Fungal_trans_2"/>
    <property type="match status" value="1"/>
</dbReference>
<dbReference type="InterPro" id="IPR036864">
    <property type="entry name" value="Zn2-C6_fun-type_DNA-bd_sf"/>
</dbReference>
<dbReference type="Gene3D" id="4.10.240.10">
    <property type="entry name" value="Zn(2)-C6 fungal-type DNA-binding domain"/>
    <property type="match status" value="1"/>
</dbReference>
<sequence>MLPSSASSSLSRKIDRLSRPGTPSNPNSPPKDIAELSDVPCYTCRRRHVKCDRTLPGCKKCNKKGVPCLGYQKPLRWAEGVAVRGKLKGKTEPVVDDKVVSIVQNTMELASHSTMKEAVHFGLHATQSSHTDVARDEATLMELMTYHNNEMCAESVTFRETKFIDRAIARLSLDVIQKLPRDIVNCILGNAAVHMASRQLGNRQLERLALEAKVKVFQSFNRLLQSPQNQQPDVIVCCGILIYAMDLFEHGMSRWMLHFLGSIQVMSSFGGIENLFNYYPHLQLPLTHVAHFETVWIILSHVPTTMPKQASRKAVEMLCRASLVKRKFYNPCPSPLLPILWDIGSCASALLGSSSTITPSELYRREKILQDILAYLPGHGIKDVKKAYHKDIPITKSRIRSWDLISTTWKGAMTILALRYLFFGRSNLAPESQVQGARTPPMVTQSSSWFTPRDDVGVYYQGSEEIHHGDFLDETEEALPEHLSAGLFLHDPLSRGPSPVPSIEPPNPSLWPNRYEIHNEAFSALSTSFFTLFDYMDPIYLRYIVLPLIILALVSRPGSAERALCFSYFDKFKQFMATKEPPKSTADSSYSRERTTSPSPLAGEHLDFDIPWEKLDAFSEATEHGRRNDIGQGFDKLTAGAPEWNWWDMLNHLKLDFVWPCTSGTSHLERGSEFWAFTLISSVVNDDCFSAWTKPPAIPQPSTSS</sequence>
<dbReference type="GO" id="GO:0000981">
    <property type="term" value="F:DNA-binding transcription factor activity, RNA polymerase II-specific"/>
    <property type="evidence" value="ECO:0007669"/>
    <property type="project" value="InterPro"/>
</dbReference>
<keyword evidence="5" id="KW-1185">Reference proteome</keyword>
<feature type="region of interest" description="Disordered" evidence="2">
    <location>
        <begin position="1"/>
        <end position="32"/>
    </location>
</feature>
<evidence type="ECO:0000259" key="3">
    <source>
        <dbReference type="PROSITE" id="PS50048"/>
    </source>
</evidence>
<feature type="domain" description="Zn(2)-C6 fungal-type" evidence="3">
    <location>
        <begin position="40"/>
        <end position="68"/>
    </location>
</feature>
<keyword evidence="1" id="KW-0539">Nucleus</keyword>